<reference evidence="1 2" key="1">
    <citation type="submission" date="2020-10" db="EMBL/GenBank/DDBJ databases">
        <title>ChiBAC.</title>
        <authorList>
            <person name="Zenner C."/>
            <person name="Hitch T.C.A."/>
            <person name="Clavel T."/>
        </authorList>
    </citation>
    <scope>NUCLEOTIDE SEQUENCE [LARGE SCALE GENOMIC DNA]</scope>
    <source>
        <strain evidence="1 2">DSM 108706</strain>
    </source>
</reference>
<dbReference type="Proteomes" id="UP001516588">
    <property type="component" value="Unassembled WGS sequence"/>
</dbReference>
<protein>
    <submittedName>
        <fullName evidence="1">Uncharacterized protein</fullName>
    </submittedName>
</protein>
<dbReference type="EMBL" id="JADCKA010000007">
    <property type="protein sequence ID" value="MBE5035667.1"/>
    <property type="molecule type" value="Genomic_DNA"/>
</dbReference>
<dbReference type="RefSeq" id="WP_226385315.1">
    <property type="nucleotide sequence ID" value="NZ_JADCKA010000007.1"/>
</dbReference>
<proteinExistence type="predicted"/>
<sequence length="93" mass="10650">MKEYLEKTYSLEPVNSDPDTPLRVVFFRLYDRKIASGEITFSGIKMDKDQFICLSTAQDPEMSREDLINLCVNMKLTKEEAEAMMAAAGYEKV</sequence>
<organism evidence="1 2">
    <name type="scientific">Gallibacter intestinalis</name>
    <dbReference type="NCBI Taxonomy" id="2779356"/>
    <lineage>
        <taxon>Bacteria</taxon>
        <taxon>Bacillati</taxon>
        <taxon>Bacillota</taxon>
        <taxon>Clostridia</taxon>
        <taxon>Eubacteriales</taxon>
        <taxon>Eubacteriaceae</taxon>
        <taxon>Gallibacter</taxon>
    </lineage>
</organism>
<gene>
    <name evidence="1" type="ORF">INF20_05155</name>
</gene>
<comment type="caution">
    <text evidence="1">The sequence shown here is derived from an EMBL/GenBank/DDBJ whole genome shotgun (WGS) entry which is preliminary data.</text>
</comment>
<evidence type="ECO:0000313" key="2">
    <source>
        <dbReference type="Proteomes" id="UP001516588"/>
    </source>
</evidence>
<name>A0ABR9QY45_9FIRM</name>
<accession>A0ABR9QY45</accession>
<evidence type="ECO:0000313" key="1">
    <source>
        <dbReference type="EMBL" id="MBE5035667.1"/>
    </source>
</evidence>
<keyword evidence="2" id="KW-1185">Reference proteome</keyword>